<dbReference type="AlphaFoldDB" id="G9EKE1"/>
<dbReference type="eggNOG" id="COG3637">
    <property type="taxonomic scope" value="Bacteria"/>
</dbReference>
<evidence type="ECO:0000313" key="1">
    <source>
        <dbReference type="EMBL" id="EHL32292.1"/>
    </source>
</evidence>
<dbReference type="Gene3D" id="2.40.160.20">
    <property type="match status" value="1"/>
</dbReference>
<dbReference type="HOGENOM" id="CLU_096772_0_0_6"/>
<dbReference type="InterPro" id="IPR011250">
    <property type="entry name" value="OMP/PagP_B-barrel"/>
</dbReference>
<organism evidence="1 2">
    <name type="scientific">Legionella drancourtii LLAP12</name>
    <dbReference type="NCBI Taxonomy" id="658187"/>
    <lineage>
        <taxon>Bacteria</taxon>
        <taxon>Pseudomonadati</taxon>
        <taxon>Pseudomonadota</taxon>
        <taxon>Gammaproteobacteria</taxon>
        <taxon>Legionellales</taxon>
        <taxon>Legionellaceae</taxon>
        <taxon>Legionella</taxon>
    </lineage>
</organism>
<keyword evidence="2" id="KW-1185">Reference proteome</keyword>
<dbReference type="EMBL" id="JH413801">
    <property type="protein sequence ID" value="EHL32292.1"/>
    <property type="molecule type" value="Genomic_DNA"/>
</dbReference>
<dbReference type="Proteomes" id="UP000002770">
    <property type="component" value="Unassembled WGS sequence"/>
</dbReference>
<proteinExistence type="predicted"/>
<accession>G9EKE1</accession>
<sequence>MSLGYKVNRFRLEGEFLFNINNYGEAQFGSCTLVSPNVVSPQGTCPDFIENNSLGFKGNTIGLYGLFNVFFDFLSSDPNVNFVPYVGLGVGGAIIRNTIQIENSQYFNSGATPISLQTTISKNGIAGQGIIGFSYYLDDFATIGMDFRYLTTVKSSSSNSSTNSNSQFGIATINFTGNFALDKGNK</sequence>
<protein>
    <recommendedName>
        <fullName evidence="3">Outer membrane protein beta-barrel domain-containing protein</fullName>
    </recommendedName>
</protein>
<gene>
    <name evidence="1" type="ORF">LDG_5668</name>
</gene>
<dbReference type="SUPFAM" id="SSF56925">
    <property type="entry name" value="OMPA-like"/>
    <property type="match status" value="1"/>
</dbReference>
<name>G9EKE1_9GAMM</name>
<dbReference type="InParanoid" id="G9EKE1"/>
<reference evidence="1 2" key="1">
    <citation type="journal article" date="2011" name="BMC Genomics">
        <title>Insight into cross-talk between intra-amoebal pathogens.</title>
        <authorList>
            <person name="Gimenez G."/>
            <person name="Bertelli C."/>
            <person name="Moliner C."/>
            <person name="Robert C."/>
            <person name="Raoult D."/>
            <person name="Fournier P.E."/>
            <person name="Greub G."/>
        </authorList>
    </citation>
    <scope>NUCLEOTIDE SEQUENCE [LARGE SCALE GENOMIC DNA]</scope>
    <source>
        <strain evidence="1 2">LLAP12</strain>
    </source>
</reference>
<dbReference type="RefSeq" id="WP_006869638.1">
    <property type="nucleotide sequence ID" value="NZ_JH413801.1"/>
</dbReference>
<evidence type="ECO:0008006" key="3">
    <source>
        <dbReference type="Google" id="ProtNLM"/>
    </source>
</evidence>
<evidence type="ECO:0000313" key="2">
    <source>
        <dbReference type="Proteomes" id="UP000002770"/>
    </source>
</evidence>